<evidence type="ECO:0000313" key="2">
    <source>
        <dbReference type="EMBL" id="MCL7034363.1"/>
    </source>
</evidence>
<feature type="compositionally biased region" description="Polar residues" evidence="1">
    <location>
        <begin position="77"/>
        <end position="93"/>
    </location>
</feature>
<feature type="region of interest" description="Disordered" evidence="1">
    <location>
        <begin position="77"/>
        <end position="240"/>
    </location>
</feature>
<dbReference type="AlphaFoldDB" id="A0AA41SI44"/>
<feature type="compositionally biased region" description="Polar residues" evidence="1">
    <location>
        <begin position="20"/>
        <end position="34"/>
    </location>
</feature>
<feature type="compositionally biased region" description="Pro residues" evidence="1">
    <location>
        <begin position="194"/>
        <end position="204"/>
    </location>
</feature>
<reference evidence="2" key="1">
    <citation type="submission" date="2022-03" db="EMBL/GenBank/DDBJ databases">
        <title>A functionally conserved STORR gene fusion in Papaver species that diverged 16.8 million years ago.</title>
        <authorList>
            <person name="Catania T."/>
        </authorList>
    </citation>
    <scope>NUCLEOTIDE SEQUENCE</scope>
    <source>
        <strain evidence="2">S-191538</strain>
    </source>
</reference>
<dbReference type="GO" id="GO:0000398">
    <property type="term" value="P:mRNA splicing, via spliceosome"/>
    <property type="evidence" value="ECO:0007669"/>
    <property type="project" value="InterPro"/>
</dbReference>
<name>A0AA41SI44_PAPNU</name>
<dbReference type="Proteomes" id="UP001177140">
    <property type="component" value="Unassembled WGS sequence"/>
</dbReference>
<sequence>MEESEKRRERLKAMREEANSEASHNAGTSMPTINLANPLLESSSVPQRPTGIRRFDYYTDPMAAFSGNKRTNNHIYQALPNSFSPPNTQSAPSYPSGPRNFYPIPPPSHQPQRAFESTPPYHNPNNSWRSPVAPPFHGSGNHGPPPGAWNRPGGVDHPPGAWKRPAGAGGYGFSSNSSFGGYRGTGSGRGVSPRPSPSSSPNPYPGGGSNYTFNNRPSPGSGRGGGRGRGSHACTSARERPEMFYSKSMMEDPWKLLKPVARNLVGSEDWLPKSITKKKPRTSESTINLGSQQSLAEFLAASLEEATNDAPNV</sequence>
<dbReference type="GO" id="GO:0035196">
    <property type="term" value="P:miRNA processing"/>
    <property type="evidence" value="ECO:0007669"/>
    <property type="project" value="InterPro"/>
</dbReference>
<feature type="region of interest" description="Disordered" evidence="1">
    <location>
        <begin position="1"/>
        <end position="34"/>
    </location>
</feature>
<accession>A0AA41SI44</accession>
<gene>
    <name evidence="2" type="ORF">MKW94_004640</name>
</gene>
<dbReference type="PANTHER" id="PTHR36054:SF2">
    <property type="entry name" value="PROTEIN SICKLE"/>
    <property type="match status" value="1"/>
</dbReference>
<comment type="caution">
    <text evidence="2">The sequence shown here is derived from an EMBL/GenBank/DDBJ whole genome shotgun (WGS) entry which is preliminary data.</text>
</comment>
<dbReference type="PANTHER" id="PTHR36054">
    <property type="entry name" value="PROTEIN SICKLE"/>
    <property type="match status" value="1"/>
</dbReference>
<organism evidence="2 3">
    <name type="scientific">Papaver nudicaule</name>
    <name type="common">Iceland poppy</name>
    <dbReference type="NCBI Taxonomy" id="74823"/>
    <lineage>
        <taxon>Eukaryota</taxon>
        <taxon>Viridiplantae</taxon>
        <taxon>Streptophyta</taxon>
        <taxon>Embryophyta</taxon>
        <taxon>Tracheophyta</taxon>
        <taxon>Spermatophyta</taxon>
        <taxon>Magnoliopsida</taxon>
        <taxon>Ranunculales</taxon>
        <taxon>Papaveraceae</taxon>
        <taxon>Papaveroideae</taxon>
        <taxon>Papaver</taxon>
    </lineage>
</organism>
<evidence type="ECO:0000256" key="1">
    <source>
        <dbReference type="SAM" id="MobiDB-lite"/>
    </source>
</evidence>
<keyword evidence="3" id="KW-1185">Reference proteome</keyword>
<feature type="compositionally biased region" description="Low complexity" evidence="1">
    <location>
        <begin position="210"/>
        <end position="220"/>
    </location>
</feature>
<protein>
    <submittedName>
        <fullName evidence="2">Uncharacterized protein</fullName>
    </submittedName>
</protein>
<evidence type="ECO:0000313" key="3">
    <source>
        <dbReference type="Proteomes" id="UP001177140"/>
    </source>
</evidence>
<proteinExistence type="predicted"/>
<dbReference type="EMBL" id="JAJJMA010144755">
    <property type="protein sequence ID" value="MCL7034363.1"/>
    <property type="molecule type" value="Genomic_DNA"/>
</dbReference>
<dbReference type="InterPro" id="IPR039292">
    <property type="entry name" value="SICKLE"/>
</dbReference>
<feature type="compositionally biased region" description="Basic and acidic residues" evidence="1">
    <location>
        <begin position="1"/>
        <end position="18"/>
    </location>
</feature>